<keyword evidence="1" id="KW-0732">Signal</keyword>
<dbReference type="RefSeq" id="WP_165758973.1">
    <property type="nucleotide sequence ID" value="NZ_FOCZ01000002.1"/>
</dbReference>
<evidence type="ECO:0008006" key="4">
    <source>
        <dbReference type="Google" id="ProtNLM"/>
    </source>
</evidence>
<dbReference type="Pfam" id="PF01344">
    <property type="entry name" value="Kelch_1"/>
    <property type="match status" value="1"/>
</dbReference>
<dbReference type="PANTHER" id="PTHR46375:SF3">
    <property type="entry name" value="KELCH REPEAT AND BTB DOMAIN-CONTAINING PROTEIN 13"/>
    <property type="match status" value="1"/>
</dbReference>
<proteinExistence type="predicted"/>
<dbReference type="SUPFAM" id="SSF117281">
    <property type="entry name" value="Kelch motif"/>
    <property type="match status" value="2"/>
</dbReference>
<reference evidence="3" key="1">
    <citation type="submission" date="2016-04" db="EMBL/GenBank/DDBJ databases">
        <authorList>
            <person name="Chen L."/>
            <person name="Zhuang W."/>
            <person name="Wang G."/>
        </authorList>
    </citation>
    <scope>NUCLEOTIDE SEQUENCE [LARGE SCALE GENOMIC DNA]</scope>
    <source>
        <strain evidence="3">17621</strain>
    </source>
</reference>
<keyword evidence="3" id="KW-1185">Reference proteome</keyword>
<organism evidence="2 3">
    <name type="scientific">Niastella yeongjuensis</name>
    <dbReference type="NCBI Taxonomy" id="354355"/>
    <lineage>
        <taxon>Bacteria</taxon>
        <taxon>Pseudomonadati</taxon>
        <taxon>Bacteroidota</taxon>
        <taxon>Chitinophagia</taxon>
        <taxon>Chitinophagales</taxon>
        <taxon>Chitinophagaceae</taxon>
        <taxon>Niastella</taxon>
    </lineage>
</organism>
<evidence type="ECO:0000313" key="2">
    <source>
        <dbReference type="EMBL" id="OQP47434.1"/>
    </source>
</evidence>
<dbReference type="Pfam" id="PF24681">
    <property type="entry name" value="Kelch_KLHDC2_KLHL20_DRC7"/>
    <property type="match status" value="1"/>
</dbReference>
<dbReference type="PROSITE" id="PS51257">
    <property type="entry name" value="PROKAR_LIPOPROTEIN"/>
    <property type="match status" value="1"/>
</dbReference>
<comment type="caution">
    <text evidence="2">The sequence shown here is derived from an EMBL/GenBank/DDBJ whole genome shotgun (WGS) entry which is preliminary data.</text>
</comment>
<dbReference type="InterPro" id="IPR052392">
    <property type="entry name" value="Kelch-BTB_domain-containing"/>
</dbReference>
<feature type="chain" id="PRO_5012912719" description="Galactose oxidase" evidence="1">
    <location>
        <begin position="23"/>
        <end position="346"/>
    </location>
</feature>
<evidence type="ECO:0000256" key="1">
    <source>
        <dbReference type="SAM" id="SignalP"/>
    </source>
</evidence>
<dbReference type="InterPro" id="IPR015915">
    <property type="entry name" value="Kelch-typ_b-propeller"/>
</dbReference>
<accession>A0A1V9ENB2</accession>
<dbReference type="EMBL" id="LVXG01000023">
    <property type="protein sequence ID" value="OQP47434.1"/>
    <property type="molecule type" value="Genomic_DNA"/>
</dbReference>
<dbReference type="InterPro" id="IPR006652">
    <property type="entry name" value="Kelch_1"/>
</dbReference>
<dbReference type="AlphaFoldDB" id="A0A1V9ENB2"/>
<dbReference type="PANTHER" id="PTHR46375">
    <property type="entry name" value="KELCH REPEAT AND BTB DOMAIN-CONTAINING PROTEIN 13-RELATED"/>
    <property type="match status" value="1"/>
</dbReference>
<dbReference type="STRING" id="354355.SAMN05660816_01633"/>
<dbReference type="Gene3D" id="2.120.10.80">
    <property type="entry name" value="Kelch-type beta propeller"/>
    <property type="match status" value="2"/>
</dbReference>
<dbReference type="Proteomes" id="UP000192610">
    <property type="component" value="Unassembled WGS sequence"/>
</dbReference>
<protein>
    <recommendedName>
        <fullName evidence="4">Galactose oxidase</fullName>
    </recommendedName>
</protein>
<sequence>MRNCYTQPVLLLMMCVTCITMACNKSDSSSDDLTGNWSVAADFKGDSRSEAATFVINDIAYVLTGTSKNGVYNDMYAFDVTNSNWTKKAAMPASAARNSAVAFTINGKGYVGTGYQGDIKSDKNLKDFWEYDPATETWTEMDTLPGEARFDAASFVINGKAYVCGGFDNNKAFNDCFEFDPSQPKGFQWKEKASFSHKTYAGLAFTLNNKGYLVTGTNNSEVQKELYEYDADQNLWTTKRPLYNFSNDPYDDHYTSIVRQNGVAFTLDKYAFIALGSNSGYVGSTWAYDADADTWKEYTGFEAKTRDGAVAFTVKNRAFVLTGITGTLYLDNMFEFNPFAAKVDND</sequence>
<feature type="signal peptide" evidence="1">
    <location>
        <begin position="1"/>
        <end position="22"/>
    </location>
</feature>
<evidence type="ECO:0000313" key="3">
    <source>
        <dbReference type="Proteomes" id="UP000192610"/>
    </source>
</evidence>
<name>A0A1V9ENB2_9BACT</name>
<gene>
    <name evidence="2" type="ORF">A4H97_08035</name>
</gene>